<feature type="transmembrane region" description="Helical" evidence="1">
    <location>
        <begin position="32"/>
        <end position="56"/>
    </location>
</feature>
<dbReference type="AlphaFoldDB" id="A0A9P5VRL3"/>
<protein>
    <recommendedName>
        <fullName evidence="4">Adhesin domain-containing protein</fullName>
    </recommendedName>
</protein>
<gene>
    <name evidence="2" type="ORF">BG006_000607</name>
</gene>
<sequence>MNSSPNDGNESAPLLNPRFRDLRKEREQDRKIRNLTIIASVLGLLVLFEFITGLYLDNEGYSLAKGLPYPVPARVAPVCNLEQVEVEHSISILPGEGNFQVIQVLLDEGVAGDINISINDDEDATDIYIVHSRRFSHKSIQPHLDAVNLVNFGAPNPVYSLSYMLNYTQDERRDFLYDRHRCASVDIRIVFPQFYPFDRLELQTLYRGDININMENREVNLIKAKTVRGNINIKHTGAADMVLEAPGGAIDASISTFNKLETYSAENTVIDMIDWPFLLDMRSVSEKSIIVKYPYKGHFTLSSTTRPVLTGNLDVPLTFTKKNKNMLEGFIGVDWMNQDVMPRMFLTAHDTKLVLKDPLLDDELVLQQKRLEQRGIAYTHARGVFNNKLPVVLRPKKVEK</sequence>
<keyword evidence="1" id="KW-0472">Membrane</keyword>
<comment type="caution">
    <text evidence="2">The sequence shown here is derived from an EMBL/GenBank/DDBJ whole genome shotgun (WGS) entry which is preliminary data.</text>
</comment>
<keyword evidence="1" id="KW-1133">Transmembrane helix</keyword>
<organism evidence="2 3">
    <name type="scientific">Podila minutissima</name>
    <dbReference type="NCBI Taxonomy" id="64525"/>
    <lineage>
        <taxon>Eukaryota</taxon>
        <taxon>Fungi</taxon>
        <taxon>Fungi incertae sedis</taxon>
        <taxon>Mucoromycota</taxon>
        <taxon>Mortierellomycotina</taxon>
        <taxon>Mortierellomycetes</taxon>
        <taxon>Mortierellales</taxon>
        <taxon>Mortierellaceae</taxon>
        <taxon>Podila</taxon>
    </lineage>
</organism>
<dbReference type="Proteomes" id="UP000696485">
    <property type="component" value="Unassembled WGS sequence"/>
</dbReference>
<evidence type="ECO:0000313" key="3">
    <source>
        <dbReference type="Proteomes" id="UP000696485"/>
    </source>
</evidence>
<proteinExistence type="predicted"/>
<evidence type="ECO:0000313" key="2">
    <source>
        <dbReference type="EMBL" id="KAF9338027.1"/>
    </source>
</evidence>
<keyword evidence="1" id="KW-0812">Transmembrane</keyword>
<accession>A0A9P5VRL3</accession>
<evidence type="ECO:0000256" key="1">
    <source>
        <dbReference type="SAM" id="Phobius"/>
    </source>
</evidence>
<evidence type="ECO:0008006" key="4">
    <source>
        <dbReference type="Google" id="ProtNLM"/>
    </source>
</evidence>
<keyword evidence="3" id="KW-1185">Reference proteome</keyword>
<reference evidence="2" key="1">
    <citation type="journal article" date="2020" name="Fungal Divers.">
        <title>Resolving the Mortierellaceae phylogeny through synthesis of multi-gene phylogenetics and phylogenomics.</title>
        <authorList>
            <person name="Vandepol N."/>
            <person name="Liber J."/>
            <person name="Desiro A."/>
            <person name="Na H."/>
            <person name="Kennedy M."/>
            <person name="Barry K."/>
            <person name="Grigoriev I.V."/>
            <person name="Miller A.N."/>
            <person name="O'Donnell K."/>
            <person name="Stajich J.E."/>
            <person name="Bonito G."/>
        </authorList>
    </citation>
    <scope>NUCLEOTIDE SEQUENCE</scope>
    <source>
        <strain evidence="2">NVP1</strain>
    </source>
</reference>
<dbReference type="EMBL" id="JAAAUY010000011">
    <property type="protein sequence ID" value="KAF9338027.1"/>
    <property type="molecule type" value="Genomic_DNA"/>
</dbReference>
<name>A0A9P5VRL3_9FUNG</name>